<dbReference type="PANTHER" id="PTHR30537:SF5">
    <property type="entry name" value="HTH-TYPE TRANSCRIPTIONAL ACTIVATOR TTDR-RELATED"/>
    <property type="match status" value="1"/>
</dbReference>
<protein>
    <submittedName>
        <fullName evidence="3">LysR family transcriptional regulator</fullName>
    </submittedName>
</protein>
<dbReference type="AlphaFoldDB" id="A0A6B0Y1C5"/>
<dbReference type="Gene3D" id="1.10.10.10">
    <property type="entry name" value="Winged helix-like DNA-binding domain superfamily/Winged helix DNA-binding domain"/>
    <property type="match status" value="1"/>
</dbReference>
<dbReference type="PANTHER" id="PTHR30537">
    <property type="entry name" value="HTH-TYPE TRANSCRIPTIONAL REGULATOR"/>
    <property type="match status" value="1"/>
</dbReference>
<dbReference type="InterPro" id="IPR000847">
    <property type="entry name" value="LysR_HTH_N"/>
</dbReference>
<dbReference type="InterPro" id="IPR036388">
    <property type="entry name" value="WH-like_DNA-bd_sf"/>
</dbReference>
<evidence type="ECO:0000313" key="3">
    <source>
        <dbReference type="EMBL" id="MXY33897.1"/>
    </source>
</evidence>
<dbReference type="InterPro" id="IPR036390">
    <property type="entry name" value="WH_DNA-bd_sf"/>
</dbReference>
<comment type="similarity">
    <text evidence="1">Belongs to the LysR transcriptional regulatory family.</text>
</comment>
<feature type="non-terminal residue" evidence="3">
    <location>
        <position position="77"/>
    </location>
</feature>
<name>A0A6B0Y1C5_9RHOB</name>
<proteinExistence type="inferred from homology"/>
<dbReference type="GO" id="GO:0006351">
    <property type="term" value="P:DNA-templated transcription"/>
    <property type="evidence" value="ECO:0007669"/>
    <property type="project" value="TreeGrafter"/>
</dbReference>
<dbReference type="Pfam" id="PF00126">
    <property type="entry name" value="HTH_1"/>
    <property type="match status" value="1"/>
</dbReference>
<gene>
    <name evidence="3" type="ORF">F4Y60_07370</name>
</gene>
<sequence>MQRRLLPLNALRAFAAVHETGGIRSAARALDVTHSSVSRHLRFLEDTLGVALIDRDQNQRQLRFTREGERLGQASGE</sequence>
<dbReference type="PROSITE" id="PS50931">
    <property type="entry name" value="HTH_LYSR"/>
    <property type="match status" value="1"/>
</dbReference>
<dbReference type="InterPro" id="IPR058163">
    <property type="entry name" value="LysR-type_TF_proteobact-type"/>
</dbReference>
<comment type="caution">
    <text evidence="3">The sequence shown here is derived from an EMBL/GenBank/DDBJ whole genome shotgun (WGS) entry which is preliminary data.</text>
</comment>
<evidence type="ECO:0000259" key="2">
    <source>
        <dbReference type="PROSITE" id="PS50931"/>
    </source>
</evidence>
<reference evidence="3" key="1">
    <citation type="submission" date="2019-09" db="EMBL/GenBank/DDBJ databases">
        <title>Characterisation of the sponge microbiome using genome-centric metagenomics.</title>
        <authorList>
            <person name="Engelberts J.P."/>
            <person name="Robbins S.J."/>
            <person name="De Goeij J.M."/>
            <person name="Aranda M."/>
            <person name="Bell S.C."/>
            <person name="Webster N.S."/>
        </authorList>
    </citation>
    <scope>NUCLEOTIDE SEQUENCE</scope>
    <source>
        <strain evidence="3">SB0664_bin_43</strain>
    </source>
</reference>
<accession>A0A6B0Y1C5</accession>
<dbReference type="GO" id="GO:0003700">
    <property type="term" value="F:DNA-binding transcription factor activity"/>
    <property type="evidence" value="ECO:0007669"/>
    <property type="project" value="InterPro"/>
</dbReference>
<evidence type="ECO:0000256" key="1">
    <source>
        <dbReference type="ARBA" id="ARBA00009437"/>
    </source>
</evidence>
<organism evidence="3">
    <name type="scientific">Boseongicola sp. SB0664_bin_43</name>
    <dbReference type="NCBI Taxonomy" id="2604844"/>
    <lineage>
        <taxon>Bacteria</taxon>
        <taxon>Pseudomonadati</taxon>
        <taxon>Pseudomonadota</taxon>
        <taxon>Alphaproteobacteria</taxon>
        <taxon>Rhodobacterales</taxon>
        <taxon>Paracoccaceae</taxon>
        <taxon>Boseongicola</taxon>
    </lineage>
</organism>
<dbReference type="SUPFAM" id="SSF46785">
    <property type="entry name" value="Winged helix' DNA-binding domain"/>
    <property type="match status" value="1"/>
</dbReference>
<dbReference type="EMBL" id="VXRY01000294">
    <property type="protein sequence ID" value="MXY33897.1"/>
    <property type="molecule type" value="Genomic_DNA"/>
</dbReference>
<dbReference type="GO" id="GO:0043565">
    <property type="term" value="F:sequence-specific DNA binding"/>
    <property type="evidence" value="ECO:0007669"/>
    <property type="project" value="TreeGrafter"/>
</dbReference>
<feature type="domain" description="HTH lysR-type" evidence="2">
    <location>
        <begin position="6"/>
        <end position="65"/>
    </location>
</feature>